<evidence type="ECO:0000256" key="6">
    <source>
        <dbReference type="ARBA" id="ARBA00023242"/>
    </source>
</evidence>
<sequence length="200" mass="22752">MRRHTLSIIPSQDLHGKPIFTGISSGSKTSFEASNPRNDVQESASVVQRGVNYQGLTLEQDVQKSTDLKAYVQDLESKKIELDQLKLKIQNVGAQIVGLKSKALKDDVFSGMWKAPAERCFMWMGGFRPSVVIKIALDEMEGLTEQQRVALCGLQRQQTLRQLPLHLMNRQAAQCFLVIDEYFNRLRFLSTLWLNCTRHD</sequence>
<dbReference type="GO" id="GO:0006351">
    <property type="term" value="P:DNA-templated transcription"/>
    <property type="evidence" value="ECO:0007669"/>
    <property type="project" value="InterPro"/>
</dbReference>
<keyword evidence="10" id="KW-1185">Reference proteome</keyword>
<dbReference type="EMBL" id="PNBA02000009">
    <property type="protein sequence ID" value="KAG6413626.1"/>
    <property type="molecule type" value="Genomic_DNA"/>
</dbReference>
<dbReference type="PANTHER" id="PTHR45693:SF70">
    <property type="entry name" value="TRANSCRIPTION FACTOR HBP-1B(C38)-LIKE"/>
    <property type="match status" value="1"/>
</dbReference>
<dbReference type="Proteomes" id="UP000298416">
    <property type="component" value="Unassembled WGS sequence"/>
</dbReference>
<feature type="domain" description="DOG1" evidence="8">
    <location>
        <begin position="67"/>
        <end position="135"/>
    </location>
</feature>
<keyword evidence="3" id="KW-0238">DNA-binding</keyword>
<evidence type="ECO:0000313" key="9">
    <source>
        <dbReference type="EMBL" id="KAG6413626.1"/>
    </source>
</evidence>
<dbReference type="PANTHER" id="PTHR45693">
    <property type="entry name" value="TRANSCRIPTION FACTOR TGA9"/>
    <property type="match status" value="1"/>
</dbReference>
<keyword evidence="4" id="KW-0010">Activator</keyword>
<keyword evidence="2" id="KW-0805">Transcription regulation</keyword>
<evidence type="ECO:0000256" key="7">
    <source>
        <dbReference type="SAM" id="Coils"/>
    </source>
</evidence>
<dbReference type="Pfam" id="PF14144">
    <property type="entry name" value="DOG1"/>
    <property type="match status" value="1"/>
</dbReference>
<evidence type="ECO:0000313" key="10">
    <source>
        <dbReference type="Proteomes" id="UP000298416"/>
    </source>
</evidence>
<dbReference type="InterPro" id="IPR025422">
    <property type="entry name" value="TGA_domain"/>
</dbReference>
<evidence type="ECO:0000256" key="4">
    <source>
        <dbReference type="ARBA" id="ARBA00023159"/>
    </source>
</evidence>
<dbReference type="GO" id="GO:0043565">
    <property type="term" value="F:sequence-specific DNA binding"/>
    <property type="evidence" value="ECO:0007669"/>
    <property type="project" value="InterPro"/>
</dbReference>
<dbReference type="AlphaFoldDB" id="A0A8X8XLN0"/>
<reference evidence="9" key="2">
    <citation type="submission" date="2020-08" db="EMBL/GenBank/DDBJ databases">
        <title>Plant Genome Project.</title>
        <authorList>
            <person name="Zhang R.-G."/>
        </authorList>
    </citation>
    <scope>NUCLEOTIDE SEQUENCE</scope>
    <source>
        <strain evidence="9">Huo1</strain>
        <tissue evidence="9">Leaf</tissue>
    </source>
</reference>
<dbReference type="GO" id="GO:0005634">
    <property type="term" value="C:nucleus"/>
    <property type="evidence" value="ECO:0007669"/>
    <property type="project" value="UniProtKB-SubCell"/>
</dbReference>
<evidence type="ECO:0000256" key="3">
    <source>
        <dbReference type="ARBA" id="ARBA00023125"/>
    </source>
</evidence>
<evidence type="ECO:0000256" key="1">
    <source>
        <dbReference type="ARBA" id="ARBA00004123"/>
    </source>
</evidence>
<proteinExistence type="predicted"/>
<comment type="subcellular location">
    <subcellularLocation>
        <location evidence="1">Nucleus</location>
    </subcellularLocation>
</comment>
<accession>A0A8X8XLN0</accession>
<evidence type="ECO:0000256" key="2">
    <source>
        <dbReference type="ARBA" id="ARBA00023015"/>
    </source>
</evidence>
<evidence type="ECO:0000256" key="5">
    <source>
        <dbReference type="ARBA" id="ARBA00023163"/>
    </source>
</evidence>
<protein>
    <recommendedName>
        <fullName evidence="8">DOG1 domain-containing protein</fullName>
    </recommendedName>
</protein>
<evidence type="ECO:0000259" key="8">
    <source>
        <dbReference type="Pfam" id="PF14144"/>
    </source>
</evidence>
<comment type="caution">
    <text evidence="9">The sequence shown here is derived from an EMBL/GenBank/DDBJ whole genome shotgun (WGS) entry which is preliminary data.</text>
</comment>
<reference evidence="9" key="1">
    <citation type="submission" date="2018-01" db="EMBL/GenBank/DDBJ databases">
        <authorList>
            <person name="Mao J.F."/>
        </authorList>
    </citation>
    <scope>NUCLEOTIDE SEQUENCE</scope>
    <source>
        <strain evidence="9">Huo1</strain>
        <tissue evidence="9">Leaf</tissue>
    </source>
</reference>
<gene>
    <name evidence="9" type="ORF">SASPL_126340</name>
</gene>
<keyword evidence="7" id="KW-0175">Coiled coil</keyword>
<feature type="coiled-coil region" evidence="7">
    <location>
        <begin position="68"/>
        <end position="102"/>
    </location>
</feature>
<keyword evidence="6" id="KW-0539">Nucleus</keyword>
<name>A0A8X8XLN0_SALSN</name>
<organism evidence="9">
    <name type="scientific">Salvia splendens</name>
    <name type="common">Scarlet sage</name>
    <dbReference type="NCBI Taxonomy" id="180675"/>
    <lineage>
        <taxon>Eukaryota</taxon>
        <taxon>Viridiplantae</taxon>
        <taxon>Streptophyta</taxon>
        <taxon>Embryophyta</taxon>
        <taxon>Tracheophyta</taxon>
        <taxon>Spermatophyta</taxon>
        <taxon>Magnoliopsida</taxon>
        <taxon>eudicotyledons</taxon>
        <taxon>Gunneridae</taxon>
        <taxon>Pentapetalae</taxon>
        <taxon>asterids</taxon>
        <taxon>lamiids</taxon>
        <taxon>Lamiales</taxon>
        <taxon>Lamiaceae</taxon>
        <taxon>Nepetoideae</taxon>
        <taxon>Mentheae</taxon>
        <taxon>Salviinae</taxon>
        <taxon>Salvia</taxon>
        <taxon>Salvia subgen. Calosphace</taxon>
        <taxon>core Calosphace</taxon>
    </lineage>
</organism>
<keyword evidence="5" id="KW-0804">Transcription</keyword>